<dbReference type="CDD" id="cd09911">
    <property type="entry name" value="Lin0431_like"/>
    <property type="match status" value="1"/>
</dbReference>
<evidence type="ECO:0000313" key="2">
    <source>
        <dbReference type="Proteomes" id="UP001292216"/>
    </source>
</evidence>
<dbReference type="Pfam" id="PF07009">
    <property type="entry name" value="NusG_II"/>
    <property type="match status" value="1"/>
</dbReference>
<dbReference type="RefSeq" id="WP_127575657.1">
    <property type="nucleotide sequence ID" value="NZ_CBCSKM010000018.1"/>
</dbReference>
<name>A0ABU5PM16_9BACL</name>
<evidence type="ECO:0000313" key="1">
    <source>
        <dbReference type="EMBL" id="MEA3570697.1"/>
    </source>
</evidence>
<sequence>MNHKLMNHKLKKGDLILIVCIILLATFILGARWLTNDAVTNMNEDYYATIRVDNKIFKTVKLTDEPQIIEVKTERGYDILKIHDKGIEVIESDCPQKICFTFGLISKPKEAIICLPLRMFIEVDGSEKNNAENEIDAYVK</sequence>
<dbReference type="EMBL" id="JAYERP010000001">
    <property type="protein sequence ID" value="MEA3570697.1"/>
    <property type="molecule type" value="Genomic_DNA"/>
</dbReference>
<dbReference type="Proteomes" id="UP001292216">
    <property type="component" value="Unassembled WGS sequence"/>
</dbReference>
<gene>
    <name evidence="1" type="ORF">U9M73_11870</name>
</gene>
<dbReference type="InterPro" id="IPR038690">
    <property type="entry name" value="NusG_2_sf"/>
</dbReference>
<proteinExistence type="predicted"/>
<keyword evidence="2" id="KW-1185">Reference proteome</keyword>
<comment type="caution">
    <text evidence="1">The sequence shown here is derived from an EMBL/GenBank/DDBJ whole genome shotgun (WGS) entry which is preliminary data.</text>
</comment>
<reference evidence="1 2" key="1">
    <citation type="submission" date="2023-12" db="EMBL/GenBank/DDBJ databases">
        <title>Whole genome sequencing of Paenibacillus phoenicis isolated from the Phoenix Mars Lander spacecraft assembly facility.</title>
        <authorList>
            <person name="Garcia A."/>
            <person name="Venkateswaran K."/>
        </authorList>
    </citation>
    <scope>NUCLEOTIDE SEQUENCE [LARGE SCALE GENOMIC DNA]</scope>
    <source>
        <strain evidence="1 2">3PO2SA</strain>
    </source>
</reference>
<accession>A0ABU5PM16</accession>
<protein>
    <submittedName>
        <fullName evidence="1">NusG domain II-containing protein</fullName>
    </submittedName>
</protein>
<organism evidence="1 2">
    <name type="scientific">Paenibacillus phoenicis</name>
    <dbReference type="NCBI Taxonomy" id="554117"/>
    <lineage>
        <taxon>Bacteria</taxon>
        <taxon>Bacillati</taxon>
        <taxon>Bacillota</taxon>
        <taxon>Bacilli</taxon>
        <taxon>Bacillales</taxon>
        <taxon>Paenibacillaceae</taxon>
        <taxon>Paenibacillus</taxon>
    </lineage>
</organism>
<dbReference type="Gene3D" id="2.60.320.10">
    <property type="entry name" value="N-utilization substance G protein NusG, insert domain"/>
    <property type="match status" value="1"/>
</dbReference>